<dbReference type="PROSITE" id="PS50075">
    <property type="entry name" value="CARRIER"/>
    <property type="match status" value="1"/>
</dbReference>
<dbReference type="SUPFAM" id="SSF47336">
    <property type="entry name" value="ACP-like"/>
    <property type="match status" value="1"/>
</dbReference>
<dbReference type="RefSeq" id="WP_067593317.1">
    <property type="nucleotide sequence ID" value="NZ_JABMCZ010000001.1"/>
</dbReference>
<dbReference type="Pfam" id="PF00550">
    <property type="entry name" value="PP-binding"/>
    <property type="match status" value="1"/>
</dbReference>
<comment type="caution">
    <text evidence="2">The sequence shown here is derived from an EMBL/GenBank/DDBJ whole genome shotgun (WGS) entry which is preliminary data.</text>
</comment>
<evidence type="ECO:0000259" key="1">
    <source>
        <dbReference type="PROSITE" id="PS50075"/>
    </source>
</evidence>
<accession>A0A164L5B7</accession>
<evidence type="ECO:0000313" key="3">
    <source>
        <dbReference type="Proteomes" id="UP000076512"/>
    </source>
</evidence>
<name>A0A164L5B7_9NOCA</name>
<dbReference type="AlphaFoldDB" id="A0A164L5B7"/>
<dbReference type="InterPro" id="IPR009081">
    <property type="entry name" value="PP-bd_ACP"/>
</dbReference>
<gene>
    <name evidence="2" type="ORF">AWN90_38100</name>
</gene>
<dbReference type="Proteomes" id="UP000076512">
    <property type="component" value="Unassembled WGS sequence"/>
</dbReference>
<evidence type="ECO:0000313" key="2">
    <source>
        <dbReference type="EMBL" id="KZM72042.1"/>
    </source>
</evidence>
<dbReference type="Gene3D" id="1.10.1200.10">
    <property type="entry name" value="ACP-like"/>
    <property type="match status" value="1"/>
</dbReference>
<keyword evidence="3" id="KW-1185">Reference proteome</keyword>
<protein>
    <submittedName>
        <fullName evidence="2">Phosphopantetheine-binding protein</fullName>
    </submittedName>
</protein>
<dbReference type="EMBL" id="LWGR01000010">
    <property type="protein sequence ID" value="KZM72042.1"/>
    <property type="molecule type" value="Genomic_DNA"/>
</dbReference>
<dbReference type="InterPro" id="IPR036736">
    <property type="entry name" value="ACP-like_sf"/>
</dbReference>
<feature type="domain" description="Carrier" evidence="1">
    <location>
        <begin position="6"/>
        <end position="82"/>
    </location>
</feature>
<dbReference type="STRING" id="455432.AWN90_38100"/>
<proteinExistence type="predicted"/>
<sequence>MTDIDHSTPARVRELIAAMAPDPGSAVTDDQQLVTDLGFDSLRLMELTLVLEQAFDLPRYRPDQLAGVHRVTDVIALIEQGLSERSQP</sequence>
<dbReference type="OrthoDB" id="3395446at2"/>
<reference evidence="2 3" key="1">
    <citation type="submission" date="2016-04" db="EMBL/GenBank/DDBJ databases">
        <authorList>
            <person name="Evans L.H."/>
            <person name="Alamgir A."/>
            <person name="Owens N."/>
            <person name="Weber N.D."/>
            <person name="Virtaneva K."/>
            <person name="Barbian K."/>
            <person name="Babar A."/>
            <person name="Rosenke K."/>
        </authorList>
    </citation>
    <scope>NUCLEOTIDE SEQUENCE [LARGE SCALE GENOMIC DNA]</scope>
    <source>
        <strain evidence="2 3">IFM 0406</strain>
    </source>
</reference>
<organism evidence="2 3">
    <name type="scientific">Nocardia terpenica</name>
    <dbReference type="NCBI Taxonomy" id="455432"/>
    <lineage>
        <taxon>Bacteria</taxon>
        <taxon>Bacillati</taxon>
        <taxon>Actinomycetota</taxon>
        <taxon>Actinomycetes</taxon>
        <taxon>Mycobacteriales</taxon>
        <taxon>Nocardiaceae</taxon>
        <taxon>Nocardia</taxon>
    </lineage>
</organism>